<dbReference type="PROSITE" id="PS50089">
    <property type="entry name" value="ZF_RING_2"/>
    <property type="match status" value="1"/>
</dbReference>
<dbReference type="InterPro" id="IPR001841">
    <property type="entry name" value="Znf_RING"/>
</dbReference>
<organism evidence="7 8">
    <name type="scientific">Sphaeramia orbicularis</name>
    <name type="common">orbiculate cardinalfish</name>
    <dbReference type="NCBI Taxonomy" id="375764"/>
    <lineage>
        <taxon>Eukaryota</taxon>
        <taxon>Metazoa</taxon>
        <taxon>Chordata</taxon>
        <taxon>Craniata</taxon>
        <taxon>Vertebrata</taxon>
        <taxon>Euteleostomi</taxon>
        <taxon>Actinopterygii</taxon>
        <taxon>Neopterygii</taxon>
        <taxon>Teleostei</taxon>
        <taxon>Neoteleostei</taxon>
        <taxon>Acanthomorphata</taxon>
        <taxon>Gobiaria</taxon>
        <taxon>Kurtiformes</taxon>
        <taxon>Apogonoidei</taxon>
        <taxon>Apogonidae</taxon>
        <taxon>Apogoninae</taxon>
        <taxon>Sphaeramia</taxon>
    </lineage>
</organism>
<dbReference type="PROSITE" id="PS50119">
    <property type="entry name" value="ZF_BBOX"/>
    <property type="match status" value="1"/>
</dbReference>
<evidence type="ECO:0000256" key="1">
    <source>
        <dbReference type="ARBA" id="ARBA00022723"/>
    </source>
</evidence>
<dbReference type="SUPFAM" id="SSF57845">
    <property type="entry name" value="B-box zinc-binding domain"/>
    <property type="match status" value="1"/>
</dbReference>
<keyword evidence="1" id="KW-0479">Metal-binding</keyword>
<keyword evidence="2 4" id="KW-0863">Zinc-finger</keyword>
<evidence type="ECO:0000259" key="5">
    <source>
        <dbReference type="PROSITE" id="PS50089"/>
    </source>
</evidence>
<keyword evidence="3" id="KW-0862">Zinc</keyword>
<evidence type="ECO:0000259" key="6">
    <source>
        <dbReference type="PROSITE" id="PS50119"/>
    </source>
</evidence>
<evidence type="ECO:0000256" key="4">
    <source>
        <dbReference type="PROSITE-ProRule" id="PRU00024"/>
    </source>
</evidence>
<dbReference type="PANTHER" id="PTHR25465:SF5">
    <property type="entry name" value="E3 UBIQUITIN_ISG15 LIGASE TRIM25-RELATED"/>
    <property type="match status" value="1"/>
</dbReference>
<evidence type="ECO:0000313" key="7">
    <source>
        <dbReference type="Ensembl" id="ENSSORP00005040645.1"/>
    </source>
</evidence>
<dbReference type="Gene3D" id="3.30.160.60">
    <property type="entry name" value="Classic Zinc Finger"/>
    <property type="match status" value="1"/>
</dbReference>
<dbReference type="InterPro" id="IPR000315">
    <property type="entry name" value="Znf_B-box"/>
</dbReference>
<keyword evidence="8" id="KW-1185">Reference proteome</keyword>
<dbReference type="SUPFAM" id="SSF57850">
    <property type="entry name" value="RING/U-box"/>
    <property type="match status" value="1"/>
</dbReference>
<dbReference type="InParanoid" id="A0A673BFT3"/>
<dbReference type="PANTHER" id="PTHR25465">
    <property type="entry name" value="B-BOX DOMAIN CONTAINING"/>
    <property type="match status" value="1"/>
</dbReference>
<dbReference type="SMART" id="SM00184">
    <property type="entry name" value="RING"/>
    <property type="match status" value="1"/>
</dbReference>
<feature type="domain" description="B box-type" evidence="6">
    <location>
        <begin position="133"/>
        <end position="173"/>
    </location>
</feature>
<dbReference type="GO" id="GO:0008270">
    <property type="term" value="F:zinc ion binding"/>
    <property type="evidence" value="ECO:0007669"/>
    <property type="project" value="UniProtKB-KW"/>
</dbReference>
<feature type="domain" description="RING-type" evidence="5">
    <location>
        <begin position="14"/>
        <end position="57"/>
    </location>
</feature>
<evidence type="ECO:0000256" key="2">
    <source>
        <dbReference type="ARBA" id="ARBA00022771"/>
    </source>
</evidence>
<name>A0A673BFT3_9TELE</name>
<evidence type="ECO:0000313" key="8">
    <source>
        <dbReference type="Proteomes" id="UP000472271"/>
    </source>
</evidence>
<dbReference type="Gene3D" id="3.30.40.10">
    <property type="entry name" value="Zinc/RING finger domain, C3HC4 (zinc finger)"/>
    <property type="match status" value="1"/>
</dbReference>
<reference evidence="7" key="1">
    <citation type="submission" date="2019-06" db="EMBL/GenBank/DDBJ databases">
        <authorList>
            <consortium name="Wellcome Sanger Institute Data Sharing"/>
        </authorList>
    </citation>
    <scope>NUCLEOTIDE SEQUENCE [LARGE SCALE GENOMIC DNA]</scope>
</reference>
<sequence>PQTLQKLDPDAFCCWICLDLLKDPVTVPCGHSYCMGCIKTHWDEGDDRKIHCCPQCRQAFTPRPVLKTGLEAAADHCYAGAEDVACDFCTGRKLKSVKSCLQCLASYCGKHLQPHYQSLTFNKHKLVEPSEKLQENVCSCHNEVMKLFCRSDHQCICYLCSVEEHKGHDTVSAETEHMPFWIQRQILGSILLQIHLFILVQQRRLFYLRSGFLQNRGVPGSQSWYSVLLSINLQV</sequence>
<dbReference type="Proteomes" id="UP000472271">
    <property type="component" value="Chromosome 2"/>
</dbReference>
<dbReference type="InterPro" id="IPR013083">
    <property type="entry name" value="Znf_RING/FYVE/PHD"/>
</dbReference>
<protein>
    <recommendedName>
        <fullName evidence="9">RING-type domain-containing protein</fullName>
    </recommendedName>
</protein>
<gene>
    <name evidence="7" type="primary">LOC115435846</name>
</gene>
<evidence type="ECO:0000256" key="3">
    <source>
        <dbReference type="ARBA" id="ARBA00022833"/>
    </source>
</evidence>
<dbReference type="AlphaFoldDB" id="A0A673BFT3"/>
<reference evidence="7" key="2">
    <citation type="submission" date="2025-08" db="UniProtKB">
        <authorList>
            <consortium name="Ensembl"/>
        </authorList>
    </citation>
    <scope>IDENTIFICATION</scope>
</reference>
<dbReference type="InterPro" id="IPR017907">
    <property type="entry name" value="Znf_RING_CS"/>
</dbReference>
<dbReference type="InterPro" id="IPR051051">
    <property type="entry name" value="E3_ubiq-ligase_TRIM/RNF"/>
</dbReference>
<reference evidence="7" key="3">
    <citation type="submission" date="2025-09" db="UniProtKB">
        <authorList>
            <consortium name="Ensembl"/>
        </authorList>
    </citation>
    <scope>IDENTIFICATION</scope>
</reference>
<dbReference type="Ensembl" id="ENSSORT00005041698.1">
    <property type="protein sequence ID" value="ENSSORP00005040645.1"/>
    <property type="gene ID" value="ENSSORG00005018976.1"/>
</dbReference>
<dbReference type="PROSITE" id="PS00518">
    <property type="entry name" value="ZF_RING_1"/>
    <property type="match status" value="1"/>
</dbReference>
<accession>A0A673BFT3</accession>
<dbReference type="Pfam" id="PF00643">
    <property type="entry name" value="zf-B_box"/>
    <property type="match status" value="1"/>
</dbReference>
<evidence type="ECO:0008006" key="9">
    <source>
        <dbReference type="Google" id="ProtNLM"/>
    </source>
</evidence>
<dbReference type="Pfam" id="PF15227">
    <property type="entry name" value="zf-C3HC4_4"/>
    <property type="match status" value="1"/>
</dbReference>
<dbReference type="SMART" id="SM00336">
    <property type="entry name" value="BBOX"/>
    <property type="match status" value="1"/>
</dbReference>
<dbReference type="CDD" id="cd19769">
    <property type="entry name" value="Bbox2_TRIM16-like"/>
    <property type="match status" value="1"/>
</dbReference>
<proteinExistence type="predicted"/>